<evidence type="ECO:0000256" key="1">
    <source>
        <dbReference type="SAM" id="Phobius"/>
    </source>
</evidence>
<reference evidence="2" key="1">
    <citation type="submission" date="2022-07" db="EMBL/GenBank/DDBJ databases">
        <title>Tahibacter sp., a new gammaproteobacterium isolated from the silt sample collected at pig farm.</title>
        <authorList>
            <person name="Chen H."/>
        </authorList>
    </citation>
    <scope>NUCLEOTIDE SEQUENCE</scope>
    <source>
        <strain evidence="2">P2K</strain>
    </source>
</reference>
<name>A0ABT1QP19_9GAMM</name>
<evidence type="ECO:0000313" key="2">
    <source>
        <dbReference type="EMBL" id="MCQ4163740.1"/>
    </source>
</evidence>
<feature type="transmembrane region" description="Helical" evidence="1">
    <location>
        <begin position="34"/>
        <end position="53"/>
    </location>
</feature>
<sequence length="54" mass="5588">MIEISPPLLAAIALTFFLAGAVKGVSGMGAHQSAVFRRGFLVCLFLPGTGLALR</sequence>
<keyword evidence="1" id="KW-1133">Transmembrane helix</keyword>
<proteinExistence type="predicted"/>
<dbReference type="EMBL" id="JANFQO010000002">
    <property type="protein sequence ID" value="MCQ4163740.1"/>
    <property type="molecule type" value="Genomic_DNA"/>
</dbReference>
<accession>A0ABT1QP19</accession>
<keyword evidence="1" id="KW-0472">Membrane</keyword>
<comment type="caution">
    <text evidence="2">The sequence shown here is derived from an EMBL/GenBank/DDBJ whole genome shotgun (WGS) entry which is preliminary data.</text>
</comment>
<gene>
    <name evidence="2" type="ORF">NM961_03340</name>
</gene>
<keyword evidence="1" id="KW-0812">Transmembrane</keyword>
<protein>
    <recommendedName>
        <fullName evidence="4">Sulfite exporter TauE/SafE</fullName>
    </recommendedName>
</protein>
<dbReference type="Proteomes" id="UP001165498">
    <property type="component" value="Unassembled WGS sequence"/>
</dbReference>
<dbReference type="RefSeq" id="WP_255911260.1">
    <property type="nucleotide sequence ID" value="NZ_JANFQO010000002.1"/>
</dbReference>
<evidence type="ECO:0000313" key="3">
    <source>
        <dbReference type="Proteomes" id="UP001165498"/>
    </source>
</evidence>
<evidence type="ECO:0008006" key="4">
    <source>
        <dbReference type="Google" id="ProtNLM"/>
    </source>
</evidence>
<organism evidence="2 3">
    <name type="scientific">Tahibacter harae</name>
    <dbReference type="NCBI Taxonomy" id="2963937"/>
    <lineage>
        <taxon>Bacteria</taxon>
        <taxon>Pseudomonadati</taxon>
        <taxon>Pseudomonadota</taxon>
        <taxon>Gammaproteobacteria</taxon>
        <taxon>Lysobacterales</taxon>
        <taxon>Rhodanobacteraceae</taxon>
        <taxon>Tahibacter</taxon>
    </lineage>
</organism>
<keyword evidence="3" id="KW-1185">Reference proteome</keyword>